<organism evidence="6 7">
    <name type="scientific">Guyparkeria halophila</name>
    <dbReference type="NCBI Taxonomy" id="47960"/>
    <lineage>
        <taxon>Bacteria</taxon>
        <taxon>Pseudomonadati</taxon>
        <taxon>Pseudomonadota</taxon>
        <taxon>Gammaproteobacteria</taxon>
        <taxon>Chromatiales</taxon>
        <taxon>Thioalkalibacteraceae</taxon>
        <taxon>Guyparkeria</taxon>
    </lineage>
</organism>
<dbReference type="Gene3D" id="1.10.8.80">
    <property type="entry name" value="Magnesium chelatase subunit I, C-Terminal domain"/>
    <property type="match status" value="1"/>
</dbReference>
<dbReference type="FunFam" id="3.40.50.300:FF:000640">
    <property type="entry name" value="MoxR family ATPase"/>
    <property type="match status" value="1"/>
</dbReference>
<dbReference type="GO" id="GO:0005524">
    <property type="term" value="F:ATP binding"/>
    <property type="evidence" value="ECO:0007669"/>
    <property type="project" value="UniProtKB-KW"/>
</dbReference>
<evidence type="ECO:0000256" key="2">
    <source>
        <dbReference type="ARBA" id="ARBA00022840"/>
    </source>
</evidence>
<dbReference type="RefSeq" id="WP_156573890.1">
    <property type="nucleotide sequence ID" value="NZ_CP046415.1"/>
</dbReference>
<dbReference type="CDD" id="cd00009">
    <property type="entry name" value="AAA"/>
    <property type="match status" value="1"/>
</dbReference>
<dbReference type="PANTHER" id="PTHR42759:SF5">
    <property type="entry name" value="METHANOL DEHYDROGENASE REGULATOR"/>
    <property type="match status" value="1"/>
</dbReference>
<evidence type="ECO:0000256" key="1">
    <source>
        <dbReference type="ARBA" id="ARBA00022741"/>
    </source>
</evidence>
<keyword evidence="2" id="KW-0067">ATP-binding</keyword>
<dbReference type="InterPro" id="IPR011703">
    <property type="entry name" value="ATPase_AAA-3"/>
</dbReference>
<feature type="domain" description="ChlI/MoxR AAA lid" evidence="5">
    <location>
        <begin position="233"/>
        <end position="286"/>
    </location>
</feature>
<evidence type="ECO:0000259" key="4">
    <source>
        <dbReference type="Pfam" id="PF07726"/>
    </source>
</evidence>
<evidence type="ECO:0000313" key="6">
    <source>
        <dbReference type="EMBL" id="QGT78468.1"/>
    </source>
</evidence>
<dbReference type="EMBL" id="CP046415">
    <property type="protein sequence ID" value="QGT78468.1"/>
    <property type="molecule type" value="Genomic_DNA"/>
</dbReference>
<feature type="domain" description="ATPase AAA-3" evidence="4">
    <location>
        <begin position="36"/>
        <end position="170"/>
    </location>
</feature>
<dbReference type="InterPro" id="IPR027417">
    <property type="entry name" value="P-loop_NTPase"/>
</dbReference>
<accession>A0A6I6D0P4</accession>
<protein>
    <submittedName>
        <fullName evidence="6">AAA domain-containing protein</fullName>
    </submittedName>
</protein>
<evidence type="ECO:0000256" key="3">
    <source>
        <dbReference type="ARBA" id="ARBA00061607"/>
    </source>
</evidence>
<dbReference type="Pfam" id="PF17863">
    <property type="entry name" value="AAA_lid_2"/>
    <property type="match status" value="1"/>
</dbReference>
<proteinExistence type="inferred from homology"/>
<dbReference type="Gene3D" id="3.40.50.300">
    <property type="entry name" value="P-loop containing nucleotide triphosphate hydrolases"/>
    <property type="match status" value="1"/>
</dbReference>
<keyword evidence="1" id="KW-0547">Nucleotide-binding</keyword>
<dbReference type="GO" id="GO:0016887">
    <property type="term" value="F:ATP hydrolysis activity"/>
    <property type="evidence" value="ECO:0007669"/>
    <property type="project" value="InterPro"/>
</dbReference>
<name>A0A6I6D0P4_9GAMM</name>
<dbReference type="PIRSF" id="PIRSF002849">
    <property type="entry name" value="AAA_ATPase_chaperone_MoxR_prd"/>
    <property type="match status" value="1"/>
</dbReference>
<keyword evidence="7" id="KW-1185">Reference proteome</keyword>
<dbReference type="Pfam" id="PF07726">
    <property type="entry name" value="AAA_3"/>
    <property type="match status" value="1"/>
</dbReference>
<evidence type="ECO:0000313" key="7">
    <source>
        <dbReference type="Proteomes" id="UP000427716"/>
    </source>
</evidence>
<dbReference type="SUPFAM" id="SSF52540">
    <property type="entry name" value="P-loop containing nucleoside triphosphate hydrolases"/>
    <property type="match status" value="1"/>
</dbReference>
<dbReference type="InterPro" id="IPR041628">
    <property type="entry name" value="ChlI/MoxR_AAA_lid"/>
</dbReference>
<dbReference type="AlphaFoldDB" id="A0A6I6D0P4"/>
<dbReference type="KEGG" id="ghl:GM160_05880"/>
<evidence type="ECO:0000259" key="5">
    <source>
        <dbReference type="Pfam" id="PF17863"/>
    </source>
</evidence>
<dbReference type="Proteomes" id="UP000427716">
    <property type="component" value="Chromosome"/>
</dbReference>
<reference evidence="6 7" key="1">
    <citation type="submission" date="2019-11" db="EMBL/GenBank/DDBJ databases">
        <authorList>
            <person name="Zhang J."/>
            <person name="Sun C."/>
        </authorList>
    </citation>
    <scope>NUCLEOTIDE SEQUENCE [LARGE SCALE GENOMIC DNA]</scope>
    <source>
        <strain evidence="7">sp2</strain>
    </source>
</reference>
<comment type="similarity">
    <text evidence="3">Belongs to the MoxR family.</text>
</comment>
<sequence>MDATICPSIIDRTASVVVGQRPAIRKALTCILAGGHLLIEDLPGLGKTTLAHTLAQVLGLSFKRVQFTADMLPADVVGSSIFQPGGAGAPSGFRFVPGPVFTQMLLADEINRAPPKVQSALLEAMEERQVTVDGKRYPLPAVFFVIATQNPLDQAGTYPLPESQLDRFAMVIRLGYPDAQTEREMLLSGGGRAHLNEVEPVVDVEGLQHLRAQAARVHVADRIAGYVQSLLAASRQAPEFRVGLSPRAGLTLLNLSRAWALIDQRDHVLPDDVQAVLPDLVNHRVGLDGHDGRDAADLLLERVPTP</sequence>
<dbReference type="PANTHER" id="PTHR42759">
    <property type="entry name" value="MOXR FAMILY PROTEIN"/>
    <property type="match status" value="1"/>
</dbReference>
<dbReference type="InterPro" id="IPR050764">
    <property type="entry name" value="CbbQ/NirQ/NorQ/GpvN"/>
</dbReference>
<gene>
    <name evidence="6" type="ORF">GM160_05880</name>
</gene>